<keyword evidence="2" id="KW-1185">Reference proteome</keyword>
<sequence>MENVWKDINKTGKIKNPIEIVDEIFLPLPKETNDIVIYEIQKVNFFPEEVRFTDSFNSQLGMATAAFLPKKEPHPEFGYDPTDVSSSGNIRFRLLLRTSKAENISVELFKVRFPILFYPLRIFCDRHTFPMMEKYFDKDVLLARSESEYIERIKEIVTSETTKNIVQALLSF</sequence>
<dbReference type="Proteomes" id="UP001208794">
    <property type="component" value="Unassembled WGS sequence"/>
</dbReference>
<gene>
    <name evidence="1" type="ORF">ND855_05365</name>
</gene>
<name>A0ABT3M585_9LEPT</name>
<accession>A0ABT3M585</accession>
<dbReference type="EMBL" id="JAMQPR010000001">
    <property type="protein sequence ID" value="MCW7503545.1"/>
    <property type="molecule type" value="Genomic_DNA"/>
</dbReference>
<protein>
    <submittedName>
        <fullName evidence="1">Uncharacterized protein</fullName>
    </submittedName>
</protein>
<reference evidence="1 2" key="1">
    <citation type="submission" date="2022-06" db="EMBL/GenBank/DDBJ databases">
        <title>Leptospira isolates from biofilms formed at urban environments.</title>
        <authorList>
            <person name="Ribeiro P.S."/>
            <person name="Sousa T."/>
            <person name="Carvalho N."/>
            <person name="Aburjaile F."/>
            <person name="Neves F."/>
            <person name="Oliveira D."/>
            <person name="Blanco L."/>
            <person name="Lima J."/>
            <person name="Costa F."/>
            <person name="Brenig B."/>
            <person name="Soares S."/>
            <person name="Ramos R."/>
            <person name="Goes-Neto A."/>
            <person name="Matiuzzi M."/>
            <person name="Azevedo V."/>
            <person name="Ristow P."/>
        </authorList>
    </citation>
    <scope>NUCLEOTIDE SEQUENCE [LARGE SCALE GENOMIC DNA]</scope>
    <source>
        <strain evidence="1 2">VSF14</strain>
    </source>
</reference>
<evidence type="ECO:0000313" key="2">
    <source>
        <dbReference type="Proteomes" id="UP001208794"/>
    </source>
</evidence>
<dbReference type="RefSeq" id="WP_265357507.1">
    <property type="nucleotide sequence ID" value="NZ_JAMQPR010000001.1"/>
</dbReference>
<organism evidence="1 2">
    <name type="scientific">Leptospira paudalimensis</name>
    <dbReference type="NCBI Taxonomy" id="2950024"/>
    <lineage>
        <taxon>Bacteria</taxon>
        <taxon>Pseudomonadati</taxon>
        <taxon>Spirochaetota</taxon>
        <taxon>Spirochaetia</taxon>
        <taxon>Leptospirales</taxon>
        <taxon>Leptospiraceae</taxon>
        <taxon>Leptospira</taxon>
    </lineage>
</organism>
<comment type="caution">
    <text evidence="1">The sequence shown here is derived from an EMBL/GenBank/DDBJ whole genome shotgun (WGS) entry which is preliminary data.</text>
</comment>
<proteinExistence type="predicted"/>
<evidence type="ECO:0000313" key="1">
    <source>
        <dbReference type="EMBL" id="MCW7503545.1"/>
    </source>
</evidence>